<keyword evidence="4 6" id="KW-0168">Coated pit</keyword>
<comment type="subcellular location">
    <subcellularLocation>
        <location evidence="1 6">Cytoplasmic vesicle membrane</location>
        <topology evidence="1 6">Peripheral membrane protein</topology>
        <orientation evidence="1 6">Cytoplasmic side</orientation>
    </subcellularLocation>
    <subcellularLocation>
        <location evidence="6">Membrane</location>
        <location evidence="6">Coated pit</location>
        <topology evidence="6">Peripheral membrane protein</topology>
        <orientation evidence="6">Cytoplasmic side</orientation>
    </subcellularLocation>
    <text evidence="6">Cytoplasmic face of coated pits and vesicles.</text>
</comment>
<evidence type="ECO:0000313" key="9">
    <source>
        <dbReference type="EMBL" id="CAH0759442.1"/>
    </source>
</evidence>
<dbReference type="Proteomes" id="UP001153714">
    <property type="component" value="Chromosome 4"/>
</dbReference>
<dbReference type="Pfam" id="PF01086">
    <property type="entry name" value="Clathrin_lg_ch"/>
    <property type="match status" value="1"/>
</dbReference>
<dbReference type="GO" id="GO:0030130">
    <property type="term" value="C:clathrin coat of trans-Golgi network vesicle"/>
    <property type="evidence" value="ECO:0007669"/>
    <property type="project" value="InterPro"/>
</dbReference>
<dbReference type="PANTHER" id="PTHR10639:SF7">
    <property type="entry name" value="CLATHRIN LIGHT CHAIN"/>
    <property type="match status" value="1"/>
</dbReference>
<feature type="region of interest" description="Disordered" evidence="8">
    <location>
        <begin position="139"/>
        <end position="165"/>
    </location>
</feature>
<dbReference type="GO" id="GO:0030672">
    <property type="term" value="C:synaptic vesicle membrane"/>
    <property type="evidence" value="ECO:0007669"/>
    <property type="project" value="TreeGrafter"/>
</dbReference>
<name>A0A9P0C9L0_9NEOP</name>
<dbReference type="GO" id="GO:0006886">
    <property type="term" value="P:intracellular protein transport"/>
    <property type="evidence" value="ECO:0007669"/>
    <property type="project" value="InterPro"/>
</dbReference>
<organism evidence="9 10">
    <name type="scientific">Diatraea saccharalis</name>
    <name type="common">sugarcane borer</name>
    <dbReference type="NCBI Taxonomy" id="40085"/>
    <lineage>
        <taxon>Eukaryota</taxon>
        <taxon>Metazoa</taxon>
        <taxon>Ecdysozoa</taxon>
        <taxon>Arthropoda</taxon>
        <taxon>Hexapoda</taxon>
        <taxon>Insecta</taxon>
        <taxon>Pterygota</taxon>
        <taxon>Neoptera</taxon>
        <taxon>Endopterygota</taxon>
        <taxon>Lepidoptera</taxon>
        <taxon>Glossata</taxon>
        <taxon>Ditrysia</taxon>
        <taxon>Pyraloidea</taxon>
        <taxon>Crambidae</taxon>
        <taxon>Crambinae</taxon>
        <taxon>Diatraea</taxon>
    </lineage>
</organism>
<evidence type="ECO:0000256" key="7">
    <source>
        <dbReference type="SAM" id="Coils"/>
    </source>
</evidence>
<dbReference type="InterPro" id="IPR000996">
    <property type="entry name" value="Clathrin_L-chain"/>
</dbReference>
<feature type="compositionally biased region" description="Basic and acidic residues" evidence="8">
    <location>
        <begin position="139"/>
        <end position="154"/>
    </location>
</feature>
<dbReference type="GO" id="GO:0032050">
    <property type="term" value="F:clathrin heavy chain binding"/>
    <property type="evidence" value="ECO:0007669"/>
    <property type="project" value="TreeGrafter"/>
</dbReference>
<dbReference type="OrthoDB" id="5512at2759"/>
<keyword evidence="7" id="KW-0175">Coiled coil</keyword>
<evidence type="ECO:0000256" key="5">
    <source>
        <dbReference type="ARBA" id="ARBA00023329"/>
    </source>
</evidence>
<reference evidence="9" key="2">
    <citation type="submission" date="2022-10" db="EMBL/GenBank/DDBJ databases">
        <authorList>
            <consortium name="ENA_rothamsted_submissions"/>
            <consortium name="culmorum"/>
            <person name="King R."/>
        </authorList>
    </citation>
    <scope>NUCLEOTIDE SEQUENCE</scope>
</reference>
<gene>
    <name evidence="9" type="ORF">DIATSA_LOCUS9754</name>
</gene>
<evidence type="ECO:0000256" key="1">
    <source>
        <dbReference type="ARBA" id="ARBA00004180"/>
    </source>
</evidence>
<keyword evidence="3 6" id="KW-0472">Membrane</keyword>
<keyword evidence="10" id="KW-1185">Reference proteome</keyword>
<protein>
    <recommendedName>
        <fullName evidence="6">Clathrin light chain</fullName>
    </recommendedName>
</protein>
<evidence type="ECO:0000313" key="10">
    <source>
        <dbReference type="Proteomes" id="UP001153714"/>
    </source>
</evidence>
<dbReference type="EMBL" id="OU893335">
    <property type="protein sequence ID" value="CAH0759442.1"/>
    <property type="molecule type" value="Genomic_DNA"/>
</dbReference>
<reference evidence="9" key="1">
    <citation type="submission" date="2021-12" db="EMBL/GenBank/DDBJ databases">
        <authorList>
            <person name="King R."/>
        </authorList>
    </citation>
    <scope>NUCLEOTIDE SEQUENCE</scope>
</reference>
<evidence type="ECO:0000256" key="3">
    <source>
        <dbReference type="ARBA" id="ARBA00023136"/>
    </source>
</evidence>
<dbReference type="GO" id="GO:0099631">
    <property type="term" value="C:postsynaptic endocytic zone cytoplasmic component"/>
    <property type="evidence" value="ECO:0007669"/>
    <property type="project" value="TreeGrafter"/>
</dbReference>
<keyword evidence="5 6" id="KW-0968">Cytoplasmic vesicle</keyword>
<evidence type="ECO:0000256" key="2">
    <source>
        <dbReference type="ARBA" id="ARBA00005263"/>
    </source>
</evidence>
<dbReference type="GO" id="GO:0072583">
    <property type="term" value="P:clathrin-dependent endocytosis"/>
    <property type="evidence" value="ECO:0007669"/>
    <property type="project" value="TreeGrafter"/>
</dbReference>
<dbReference type="GO" id="GO:0005198">
    <property type="term" value="F:structural molecule activity"/>
    <property type="evidence" value="ECO:0007669"/>
    <property type="project" value="InterPro"/>
</dbReference>
<sequence>MDDFGDNFVQPDTQPEVDPAAEFLAREQNQLAGLEDDLETNAPPPMLSSNSNGFDDFVEVPNAAAFEANGLLDDESTPPTVFKQEREEPEKIKIWREEQKKRLEEKDAEEEKKKEEMLRIAKKELEDWYKTHEEQIAKTKAANRESAKNAERALARGSESNVEEGNEWARVAELCDFGPRRGRDVARLRSIVLQLKQSGVRPKHPPRTTKVA</sequence>
<accession>A0A9P0C9L0</accession>
<evidence type="ECO:0000256" key="4">
    <source>
        <dbReference type="ARBA" id="ARBA00023176"/>
    </source>
</evidence>
<evidence type="ECO:0000256" key="8">
    <source>
        <dbReference type="SAM" id="MobiDB-lite"/>
    </source>
</evidence>
<dbReference type="GO" id="GO:0030132">
    <property type="term" value="C:clathrin coat of coated pit"/>
    <property type="evidence" value="ECO:0007669"/>
    <property type="project" value="InterPro"/>
</dbReference>
<comment type="similarity">
    <text evidence="2 6">Belongs to the clathrin light chain family.</text>
</comment>
<comment type="function">
    <text evidence="6">Clathrin is the major protein of the polyhedral coat of coated pits and vesicles.</text>
</comment>
<feature type="region of interest" description="Disordered" evidence="8">
    <location>
        <begin position="26"/>
        <end position="55"/>
    </location>
</feature>
<evidence type="ECO:0000256" key="6">
    <source>
        <dbReference type="RuleBase" id="RU363137"/>
    </source>
</evidence>
<feature type="region of interest" description="Disordered" evidence="8">
    <location>
        <begin position="68"/>
        <end position="88"/>
    </location>
</feature>
<dbReference type="PANTHER" id="PTHR10639">
    <property type="entry name" value="CLATHRIN LIGHT CHAIN"/>
    <property type="match status" value="1"/>
</dbReference>
<feature type="coiled-coil region" evidence="7">
    <location>
        <begin position="96"/>
        <end position="126"/>
    </location>
</feature>
<proteinExistence type="inferred from homology"/>
<dbReference type="AlphaFoldDB" id="A0A9P0C9L0"/>